<dbReference type="Gene3D" id="3.30.1340.10">
    <property type="entry name" value="HPr-like"/>
    <property type="match status" value="1"/>
</dbReference>
<dbReference type="OrthoDB" id="9809047at2"/>
<dbReference type="InterPro" id="IPR035895">
    <property type="entry name" value="HPr-like_sf"/>
</dbReference>
<proteinExistence type="predicted"/>
<dbReference type="InterPro" id="IPR001020">
    <property type="entry name" value="PTS_HPr_His_P_site"/>
</dbReference>
<dbReference type="RefSeq" id="WP_110941085.1">
    <property type="nucleotide sequence ID" value="NZ_FQZV01000022.1"/>
</dbReference>
<dbReference type="PROSITE" id="PS00369">
    <property type="entry name" value="PTS_HPR_HIS"/>
    <property type="match status" value="1"/>
</dbReference>
<dbReference type="PRINTS" id="PR00107">
    <property type="entry name" value="PHOSPHOCPHPR"/>
</dbReference>
<evidence type="ECO:0000313" key="7">
    <source>
        <dbReference type="EMBL" id="SHJ37035.1"/>
    </source>
</evidence>
<evidence type="ECO:0000259" key="6">
    <source>
        <dbReference type="PROSITE" id="PS51350"/>
    </source>
</evidence>
<keyword evidence="8" id="KW-1185">Reference proteome</keyword>
<dbReference type="CDD" id="cd00367">
    <property type="entry name" value="PTS-HPr_like"/>
    <property type="match status" value="1"/>
</dbReference>
<dbReference type="STRING" id="1121919.SAMN02745975_01938"/>
<evidence type="ECO:0000256" key="3">
    <source>
        <dbReference type="ARBA" id="ARBA00020422"/>
    </source>
</evidence>
<dbReference type="EMBL" id="FQZV01000022">
    <property type="protein sequence ID" value="SHJ37035.1"/>
    <property type="molecule type" value="Genomic_DNA"/>
</dbReference>
<evidence type="ECO:0000256" key="1">
    <source>
        <dbReference type="ARBA" id="ARBA00003681"/>
    </source>
</evidence>
<dbReference type="GO" id="GO:0005737">
    <property type="term" value="C:cytoplasm"/>
    <property type="evidence" value="ECO:0007669"/>
    <property type="project" value="UniProtKB-SubCell"/>
</dbReference>
<dbReference type="Pfam" id="PF00381">
    <property type="entry name" value="PTS-HPr"/>
    <property type="match status" value="1"/>
</dbReference>
<dbReference type="PANTHER" id="PTHR33705:SF2">
    <property type="entry name" value="PHOSPHOCARRIER PROTEIN NPR"/>
    <property type="match status" value="1"/>
</dbReference>
<evidence type="ECO:0000256" key="4">
    <source>
        <dbReference type="ARBA" id="ARBA00022490"/>
    </source>
</evidence>
<protein>
    <recommendedName>
        <fullName evidence="3">Phosphocarrier protein HPr</fullName>
    </recommendedName>
</protein>
<name>A0A1M6IRM4_9FIRM</name>
<comment type="function">
    <text evidence="1">General (non sugar-specific) component of the phosphoenolpyruvate-dependent sugar phosphotransferase system (sugar PTS). This major carbohydrate active-transport system catalyzes the phosphorylation of incoming sugar substrates concomitantly with their translocation across the cell membrane. The phosphoryl group from phosphoenolpyruvate (PEP) is transferred to the phosphoryl carrier protein HPr by enzyme I. Phospho-HPr then transfers it to the PTS EIIA domain.</text>
</comment>
<dbReference type="Proteomes" id="UP000184536">
    <property type="component" value="Unassembled WGS sequence"/>
</dbReference>
<dbReference type="GO" id="GO:0009401">
    <property type="term" value="P:phosphoenolpyruvate-dependent sugar phosphotransferase system"/>
    <property type="evidence" value="ECO:0007669"/>
    <property type="project" value="UniProtKB-KW"/>
</dbReference>
<dbReference type="SUPFAM" id="SSF55594">
    <property type="entry name" value="HPr-like"/>
    <property type="match status" value="1"/>
</dbReference>
<keyword evidence="4" id="KW-0963">Cytoplasm</keyword>
<dbReference type="PROSITE" id="PS51350">
    <property type="entry name" value="PTS_HPR_DOM"/>
    <property type="match status" value="1"/>
</dbReference>
<accession>A0A1M6IRM4</accession>
<evidence type="ECO:0000313" key="8">
    <source>
        <dbReference type="Proteomes" id="UP000184536"/>
    </source>
</evidence>
<keyword evidence="5" id="KW-0598">Phosphotransferase system</keyword>
<dbReference type="PANTHER" id="PTHR33705">
    <property type="entry name" value="PHOSPHOCARRIER PROTEIN HPR"/>
    <property type="match status" value="1"/>
</dbReference>
<evidence type="ECO:0000256" key="5">
    <source>
        <dbReference type="ARBA" id="ARBA00022683"/>
    </source>
</evidence>
<reference evidence="8" key="1">
    <citation type="submission" date="2016-11" db="EMBL/GenBank/DDBJ databases">
        <authorList>
            <person name="Varghese N."/>
            <person name="Submissions S."/>
        </authorList>
    </citation>
    <scope>NUCLEOTIDE SEQUENCE [LARGE SCALE GENOMIC DNA]</scope>
    <source>
        <strain evidence="8">DSM 17957</strain>
    </source>
</reference>
<organism evidence="7 8">
    <name type="scientific">Geosporobacter subterraneus DSM 17957</name>
    <dbReference type="NCBI Taxonomy" id="1121919"/>
    <lineage>
        <taxon>Bacteria</taxon>
        <taxon>Bacillati</taxon>
        <taxon>Bacillota</taxon>
        <taxon>Clostridia</taxon>
        <taxon>Peptostreptococcales</taxon>
        <taxon>Thermotaleaceae</taxon>
        <taxon>Geosporobacter</taxon>
    </lineage>
</organism>
<evidence type="ECO:0000256" key="2">
    <source>
        <dbReference type="ARBA" id="ARBA00004496"/>
    </source>
</evidence>
<dbReference type="AlphaFoldDB" id="A0A1M6IRM4"/>
<gene>
    <name evidence="7" type="ORF">SAMN02745975_01938</name>
</gene>
<dbReference type="InterPro" id="IPR050399">
    <property type="entry name" value="HPr"/>
</dbReference>
<feature type="domain" description="HPr" evidence="6">
    <location>
        <begin position="1"/>
        <end position="87"/>
    </location>
</feature>
<comment type="subcellular location">
    <subcellularLocation>
        <location evidence="2">Cytoplasm</location>
    </subcellularLocation>
</comment>
<sequence>MYSKVVIVTNKTGLHARPASEFTKKASSFKADITIAYKDRKINGKSIVGVLSAGITCGSEILIAAEGEDEQLAVDSLAALIHTNFGE</sequence>
<dbReference type="NCBIfam" id="TIGR01003">
    <property type="entry name" value="PTS_HPr_family"/>
    <property type="match status" value="1"/>
</dbReference>
<dbReference type="InterPro" id="IPR000032">
    <property type="entry name" value="HPr-like"/>
</dbReference>